<comment type="caution">
    <text evidence="6">The sequence shown here is derived from an EMBL/GenBank/DDBJ whole genome shotgun (WGS) entry which is preliminary data.</text>
</comment>
<dbReference type="Pfam" id="PF13385">
    <property type="entry name" value="Laminin_G_3"/>
    <property type="match status" value="1"/>
</dbReference>
<dbReference type="Gene3D" id="2.60.120.200">
    <property type="match status" value="1"/>
</dbReference>
<evidence type="ECO:0000256" key="3">
    <source>
        <dbReference type="ARBA" id="ARBA00023157"/>
    </source>
</evidence>
<proteinExistence type="predicted"/>
<dbReference type="InterPro" id="IPR006558">
    <property type="entry name" value="LamG-like"/>
</dbReference>
<reference evidence="6 7" key="1">
    <citation type="submission" date="2022-10" db="EMBL/GenBank/DDBJ databases">
        <title>Luteolibacter arcticus strain CCTCC AB 2014275, whole genome shotgun sequencing project.</title>
        <authorList>
            <person name="Zhao G."/>
            <person name="Shen L."/>
        </authorList>
    </citation>
    <scope>NUCLEOTIDE SEQUENCE [LARGE SCALE GENOMIC DNA]</scope>
    <source>
        <strain evidence="6 7">CCTCC AB 2014275</strain>
    </source>
</reference>
<dbReference type="RefSeq" id="WP_264486627.1">
    <property type="nucleotide sequence ID" value="NZ_JAPDDT010000002.1"/>
</dbReference>
<keyword evidence="1 4" id="KW-0732">Signal</keyword>
<evidence type="ECO:0000256" key="4">
    <source>
        <dbReference type="SAM" id="SignalP"/>
    </source>
</evidence>
<gene>
    <name evidence="6" type="ORF">OKA05_08135</name>
</gene>
<dbReference type="SUPFAM" id="SSF49899">
    <property type="entry name" value="Concanavalin A-like lectins/glucanases"/>
    <property type="match status" value="1"/>
</dbReference>
<dbReference type="PANTHER" id="PTHR31988:SF19">
    <property type="entry name" value="9-O-ACETYL-N-ACETYLNEURAMINIC ACID DEACETYLASE-RELATED"/>
    <property type="match status" value="1"/>
</dbReference>
<sequence>MKSLSTLAALAIGFGPLAAAPVAITNFNMESAPTARSDGAITSTLATGWTHTNLSGATGVFTFNTTTTTRYYNEADFADTQPSGGAHGTMAGPNFAGLSGDGSGRIDQTLAATLAASTQYTLAVALGHRTVDSGAAATASTVTLELLAGGVSLGTIVANPAAGVWDDSGTNPDDTWADSSLVFVSGANPAQLGQAITIRFTKSGAGGNYMDLDNVRLDATPVVTPPAVDLNQGLVAYFPFETDAANRAGATDGTLRSGALAGQPGGQVGNALSLRSTGGSANEHLNVAIGFGGAPSDTNLGNNFTISTWYQLDQPPSGSASGRYFVFEGDGSTGQGFEVSYGLRDLSLGTPGLNDGQIFTDTTTTSPAGANSLNRADAATAGWHHVLQTYSSNGTVTTITTYIDGVAAGTLTPQTSAMIDGGLNFGAARSAVLDRGFDGKIDEVALWTRVLNAEEIAGVRSLGLAGSPIANPPLISSFTASPETSSPGGQVTLSWSVSGAETVVISPGVGTVAASGSAVVSVSDPVTYTLAATGADGAQDRKSRAITVSKGPIHVFLLGGQSNMQGVGQKSKLVPLGLDSIPEVMLYHSTGTSSTGGANQWITVRANGFDSASFGPEIGFAEATRVLRSGERVALIKHAVGGTSLQVKWKPGASNADNANFGVEYATFVSTVNNAITALRAQGYQPVIDGMLWQQGEQDSKAGINTGGDGNATSAIDYGANLKHFVARVREQFAADISPQGLRFVLGQVTPYYPAGGTLETDYPARDTIRQAQLDADADSGAALSIVNTGTVPTNDVEFPVHEQELDGYRDTDEAHFNAAAQLRLGRRMAYEMFGLAPQSYLEWSDDFDLAGDADDDDDRDGSSNFLEFAAGSDPTDATSVIRPAAGFEVVSGAPFLTTSFPVNLNARGVAWQVEYSENLVAWNPGSGPVLLTASYPVPGIAHWKFRAPVGTAGHPAGFLRMAAKAVPELVP</sequence>
<evidence type="ECO:0000313" key="7">
    <source>
        <dbReference type="Proteomes" id="UP001320876"/>
    </source>
</evidence>
<dbReference type="EMBL" id="JAPDDT010000002">
    <property type="protein sequence ID" value="MCW1922520.1"/>
    <property type="molecule type" value="Genomic_DNA"/>
</dbReference>
<organism evidence="6 7">
    <name type="scientific">Luteolibacter arcticus</name>
    <dbReference type="NCBI Taxonomy" id="1581411"/>
    <lineage>
        <taxon>Bacteria</taxon>
        <taxon>Pseudomonadati</taxon>
        <taxon>Verrucomicrobiota</taxon>
        <taxon>Verrucomicrobiia</taxon>
        <taxon>Verrucomicrobiales</taxon>
        <taxon>Verrucomicrobiaceae</taxon>
        <taxon>Luteolibacter</taxon>
    </lineage>
</organism>
<accession>A0ABT3GGS2</accession>
<dbReference type="Pfam" id="PF22825">
    <property type="entry name" value="HpiC1-like"/>
    <property type="match status" value="1"/>
</dbReference>
<dbReference type="InterPro" id="IPR005181">
    <property type="entry name" value="SASA"/>
</dbReference>
<dbReference type="Proteomes" id="UP001320876">
    <property type="component" value="Unassembled WGS sequence"/>
</dbReference>
<feature type="signal peptide" evidence="4">
    <location>
        <begin position="1"/>
        <end position="19"/>
    </location>
</feature>
<dbReference type="SUPFAM" id="SSF52266">
    <property type="entry name" value="SGNH hydrolase"/>
    <property type="match status" value="1"/>
</dbReference>
<evidence type="ECO:0000313" key="6">
    <source>
        <dbReference type="EMBL" id="MCW1922520.1"/>
    </source>
</evidence>
<evidence type="ECO:0000256" key="1">
    <source>
        <dbReference type="ARBA" id="ARBA00022729"/>
    </source>
</evidence>
<evidence type="ECO:0000259" key="5">
    <source>
        <dbReference type="SMART" id="SM00560"/>
    </source>
</evidence>
<dbReference type="Pfam" id="PF03629">
    <property type="entry name" value="SASA"/>
    <property type="match status" value="1"/>
</dbReference>
<dbReference type="InterPro" id="IPR052940">
    <property type="entry name" value="Carb_Esterase_6"/>
</dbReference>
<protein>
    <recommendedName>
        <fullName evidence="5">LamG-like jellyroll fold domain-containing protein</fullName>
    </recommendedName>
</protein>
<feature type="chain" id="PRO_5046075007" description="LamG-like jellyroll fold domain-containing protein" evidence="4">
    <location>
        <begin position="20"/>
        <end position="972"/>
    </location>
</feature>
<name>A0ABT3GGS2_9BACT</name>
<keyword evidence="2" id="KW-0378">Hydrolase</keyword>
<dbReference type="SMART" id="SM00560">
    <property type="entry name" value="LamGL"/>
    <property type="match status" value="1"/>
</dbReference>
<dbReference type="InterPro" id="IPR036514">
    <property type="entry name" value="SGNH_hydro_sf"/>
</dbReference>
<evidence type="ECO:0000256" key="2">
    <source>
        <dbReference type="ARBA" id="ARBA00022801"/>
    </source>
</evidence>
<dbReference type="InterPro" id="IPR054720">
    <property type="entry name" value="HpiC1"/>
</dbReference>
<feature type="domain" description="LamG-like jellyroll fold" evidence="5">
    <location>
        <begin position="302"/>
        <end position="454"/>
    </location>
</feature>
<dbReference type="Gene3D" id="3.40.50.1110">
    <property type="entry name" value="SGNH hydrolase"/>
    <property type="match status" value="1"/>
</dbReference>
<dbReference type="InterPro" id="IPR013320">
    <property type="entry name" value="ConA-like_dom_sf"/>
</dbReference>
<dbReference type="PANTHER" id="PTHR31988">
    <property type="entry name" value="ESTERASE, PUTATIVE (DUF303)-RELATED"/>
    <property type="match status" value="1"/>
</dbReference>
<keyword evidence="3" id="KW-1015">Disulfide bond</keyword>
<keyword evidence="7" id="KW-1185">Reference proteome</keyword>